<dbReference type="EMBL" id="GBRH01200036">
    <property type="protein sequence ID" value="JAD97859.1"/>
    <property type="molecule type" value="Transcribed_RNA"/>
</dbReference>
<dbReference type="AlphaFoldDB" id="A0A0A9EAR2"/>
<evidence type="ECO:0000313" key="1">
    <source>
        <dbReference type="EMBL" id="JAD97859.1"/>
    </source>
</evidence>
<name>A0A0A9EAR2_ARUDO</name>
<reference evidence="1" key="2">
    <citation type="journal article" date="2015" name="Data Brief">
        <title>Shoot transcriptome of the giant reed, Arundo donax.</title>
        <authorList>
            <person name="Barrero R.A."/>
            <person name="Guerrero F.D."/>
            <person name="Moolhuijzen P."/>
            <person name="Goolsby J.A."/>
            <person name="Tidwell J."/>
            <person name="Bellgard S.E."/>
            <person name="Bellgard M.I."/>
        </authorList>
    </citation>
    <scope>NUCLEOTIDE SEQUENCE</scope>
    <source>
        <tissue evidence="1">Shoot tissue taken approximately 20 cm above the soil surface</tissue>
    </source>
</reference>
<organism evidence="1">
    <name type="scientific">Arundo donax</name>
    <name type="common">Giant reed</name>
    <name type="synonym">Donax arundinaceus</name>
    <dbReference type="NCBI Taxonomy" id="35708"/>
    <lineage>
        <taxon>Eukaryota</taxon>
        <taxon>Viridiplantae</taxon>
        <taxon>Streptophyta</taxon>
        <taxon>Embryophyta</taxon>
        <taxon>Tracheophyta</taxon>
        <taxon>Spermatophyta</taxon>
        <taxon>Magnoliopsida</taxon>
        <taxon>Liliopsida</taxon>
        <taxon>Poales</taxon>
        <taxon>Poaceae</taxon>
        <taxon>PACMAD clade</taxon>
        <taxon>Arundinoideae</taxon>
        <taxon>Arundineae</taxon>
        <taxon>Arundo</taxon>
    </lineage>
</organism>
<reference evidence="1" key="1">
    <citation type="submission" date="2014-09" db="EMBL/GenBank/DDBJ databases">
        <authorList>
            <person name="Magalhaes I.L.F."/>
            <person name="Oliveira U."/>
            <person name="Santos F.R."/>
            <person name="Vidigal T.H.D.A."/>
            <person name="Brescovit A.D."/>
            <person name="Santos A.J."/>
        </authorList>
    </citation>
    <scope>NUCLEOTIDE SEQUENCE</scope>
    <source>
        <tissue evidence="1">Shoot tissue taken approximately 20 cm above the soil surface</tissue>
    </source>
</reference>
<protein>
    <submittedName>
        <fullName evidence="1">Uncharacterized protein</fullName>
    </submittedName>
</protein>
<accession>A0A0A9EAR2</accession>
<proteinExistence type="predicted"/>
<sequence length="41" mass="4909">MLNAKNVLEMHWFSQVSGLCKWDELNALFLKSWGRFPRKNI</sequence>